<dbReference type="GO" id="GO:0009098">
    <property type="term" value="P:L-leucine biosynthetic process"/>
    <property type="evidence" value="ECO:0007669"/>
    <property type="project" value="UniProtKB-UniRule"/>
</dbReference>
<feature type="site" description="Important for catalysis" evidence="15">
    <location>
        <position position="140"/>
    </location>
</feature>
<organism evidence="18 19">
    <name type="scientific">Candidatus Methylomirabilis tolerans</name>
    <dbReference type="NCBI Taxonomy" id="3123416"/>
    <lineage>
        <taxon>Bacteria</taxon>
        <taxon>Candidatus Methylomirabilota</taxon>
        <taxon>Candidatus Methylomirabilia</taxon>
        <taxon>Candidatus Methylomirabilales</taxon>
        <taxon>Candidatus Methylomirabilaceae</taxon>
        <taxon>Candidatus Methylomirabilis</taxon>
    </lineage>
</organism>
<dbReference type="Gene3D" id="3.40.718.10">
    <property type="entry name" value="Isopropylmalate Dehydrogenase"/>
    <property type="match status" value="1"/>
</dbReference>
<dbReference type="NCBIfam" id="TIGR00169">
    <property type="entry name" value="leuB"/>
    <property type="match status" value="1"/>
</dbReference>
<evidence type="ECO:0000256" key="4">
    <source>
        <dbReference type="ARBA" id="ARBA00004762"/>
    </source>
</evidence>
<feature type="site" description="Important for catalysis" evidence="15">
    <location>
        <position position="192"/>
    </location>
</feature>
<feature type="binding site" evidence="15">
    <location>
        <position position="95"/>
    </location>
    <ligand>
        <name>substrate</name>
    </ligand>
</feature>
<dbReference type="SMART" id="SM01329">
    <property type="entry name" value="Iso_dh"/>
    <property type="match status" value="1"/>
</dbReference>
<evidence type="ECO:0000256" key="13">
    <source>
        <dbReference type="ARBA" id="ARBA00023027"/>
    </source>
</evidence>
<sequence length="360" mass="38553">MAKIAVLPGDGVGPEVVREAVKVLTTAGARFGIALEFEEGIVGGAAIDRAGTPLPPETLSLCRASDAILFGAVGGPMWDGLPVNRRPERGVLLLRKELGLYANLRPIRLFASLVDASPLKREIIEGVDLMMLRELTGGLYFGEPKGIIPAPDGKGEQGVDTLIYTTHEIERIARVGFQIATQRRKRLTSVDKVNVLASSELWRRVVTETATEFPDIELDHMLVDNCSMQLIRDPRRFDVVLTENTFGDILSDEAAMLAGSIGMLPSASLGDGPGLYEPIHGSAPDIAGQDTVNPLATILSAAMLLRHSLHQEAAAAAIEAAVSRVLEAGYRTPDIRQPGRTVLVGTAQMGDLVIESIRKG</sequence>
<evidence type="ECO:0000313" key="19">
    <source>
        <dbReference type="Proteomes" id="UP001197609"/>
    </source>
</evidence>
<comment type="cofactor">
    <cofactor evidence="15 16">
        <name>Mg(2+)</name>
        <dbReference type="ChEBI" id="CHEBI:18420"/>
    </cofactor>
    <cofactor evidence="15 16">
        <name>Mn(2+)</name>
        <dbReference type="ChEBI" id="CHEBI:29035"/>
    </cofactor>
    <text evidence="15 16">Binds 1 Mg(2+) or Mn(2+) ion per subunit.</text>
</comment>
<dbReference type="PANTHER" id="PTHR42979:SF1">
    <property type="entry name" value="3-ISOPROPYLMALATE DEHYDROGENASE"/>
    <property type="match status" value="1"/>
</dbReference>
<dbReference type="InterPro" id="IPR004429">
    <property type="entry name" value="Isopropylmalate_DH"/>
</dbReference>
<comment type="catalytic activity">
    <reaction evidence="1 15 16">
        <text>(2R,3S)-3-isopropylmalate + NAD(+) = 4-methyl-2-oxopentanoate + CO2 + NADH</text>
        <dbReference type="Rhea" id="RHEA:32271"/>
        <dbReference type="ChEBI" id="CHEBI:16526"/>
        <dbReference type="ChEBI" id="CHEBI:17865"/>
        <dbReference type="ChEBI" id="CHEBI:35121"/>
        <dbReference type="ChEBI" id="CHEBI:57540"/>
        <dbReference type="ChEBI" id="CHEBI:57945"/>
        <dbReference type="EC" id="1.1.1.85"/>
    </reaction>
</comment>
<comment type="subunit">
    <text evidence="6 15 16">Homodimer.</text>
</comment>
<evidence type="ECO:0000259" key="17">
    <source>
        <dbReference type="SMART" id="SM01329"/>
    </source>
</evidence>
<comment type="caution">
    <text evidence="18">The sequence shown here is derived from an EMBL/GenBank/DDBJ whole genome shotgun (WGS) entry which is preliminary data.</text>
</comment>
<keyword evidence="8 15" id="KW-0963">Cytoplasm</keyword>
<evidence type="ECO:0000313" key="18">
    <source>
        <dbReference type="EMBL" id="MBZ0159818.1"/>
    </source>
</evidence>
<dbReference type="PANTHER" id="PTHR42979">
    <property type="entry name" value="3-ISOPROPYLMALATE DEHYDROGENASE"/>
    <property type="match status" value="1"/>
</dbReference>
<evidence type="ECO:0000256" key="16">
    <source>
        <dbReference type="RuleBase" id="RU004445"/>
    </source>
</evidence>
<dbReference type="EMBL" id="JAIOIU010000081">
    <property type="protein sequence ID" value="MBZ0159818.1"/>
    <property type="molecule type" value="Genomic_DNA"/>
</dbReference>
<keyword evidence="14 15" id="KW-0100">Branched-chain amino acid biosynthesis</keyword>
<evidence type="ECO:0000256" key="8">
    <source>
        <dbReference type="ARBA" id="ARBA00022490"/>
    </source>
</evidence>
<evidence type="ECO:0000256" key="11">
    <source>
        <dbReference type="ARBA" id="ARBA00022842"/>
    </source>
</evidence>
<dbReference type="FunFam" id="3.40.718.10:FF:000028">
    <property type="entry name" value="3-isopropylmalate dehydrogenase"/>
    <property type="match status" value="1"/>
</dbReference>
<dbReference type="PROSITE" id="PS00470">
    <property type="entry name" value="IDH_IMDH"/>
    <property type="match status" value="1"/>
</dbReference>
<reference evidence="18 19" key="1">
    <citation type="journal article" date="2021" name="bioRxiv">
        <title>Unraveling nitrogen, sulfur and carbon metabolic pathways and microbial community transcriptional responses to substrate deprivation and toxicity stresses in a bioreactor mimicking anoxic brackish coastal sediment conditions.</title>
        <authorList>
            <person name="Martins P.D."/>
            <person name="Echeveste M.J."/>
            <person name="Arshad A."/>
            <person name="Kurth J."/>
            <person name="Ouboter H."/>
            <person name="Jetten M.S.M."/>
            <person name="Welte C.U."/>
        </authorList>
    </citation>
    <scope>NUCLEOTIDE SEQUENCE [LARGE SCALE GENOMIC DNA]</scope>
    <source>
        <strain evidence="18">MAG_38</strain>
    </source>
</reference>
<evidence type="ECO:0000256" key="15">
    <source>
        <dbReference type="HAMAP-Rule" id="MF_01033"/>
    </source>
</evidence>
<dbReference type="AlphaFoldDB" id="A0AAJ1AIT2"/>
<comment type="cofactor">
    <cofactor evidence="2">
        <name>Mn(2+)</name>
        <dbReference type="ChEBI" id="CHEBI:29035"/>
    </cofactor>
</comment>
<feature type="binding site" evidence="15">
    <location>
        <position position="248"/>
    </location>
    <ligand>
        <name>Mg(2+)</name>
        <dbReference type="ChEBI" id="CHEBI:18420"/>
    </ligand>
</feature>
<evidence type="ECO:0000256" key="7">
    <source>
        <dbReference type="ARBA" id="ARBA00022430"/>
    </source>
</evidence>
<keyword evidence="7 15" id="KW-0432">Leucine biosynthesis</keyword>
<feature type="binding site" evidence="15">
    <location>
        <begin position="281"/>
        <end position="293"/>
    </location>
    <ligand>
        <name>NAD(+)</name>
        <dbReference type="ChEBI" id="CHEBI:57540"/>
    </ligand>
</feature>
<protein>
    <recommendedName>
        <fullName evidence="15">3-isopropylmalate dehydrogenase</fullName>
        <ecNumber evidence="15">1.1.1.85</ecNumber>
    </recommendedName>
    <alternativeName>
        <fullName evidence="15">3-IPM-DH</fullName>
    </alternativeName>
    <alternativeName>
        <fullName evidence="15">Beta-IPM dehydrogenase</fullName>
        <shortName evidence="15">IMDH</shortName>
    </alternativeName>
</protein>
<accession>A0AAJ1AIT2</accession>
<dbReference type="GO" id="GO:0005829">
    <property type="term" value="C:cytosol"/>
    <property type="evidence" value="ECO:0007669"/>
    <property type="project" value="TreeGrafter"/>
</dbReference>
<dbReference type="HAMAP" id="MF_01033">
    <property type="entry name" value="LeuB_type1"/>
    <property type="match status" value="1"/>
</dbReference>
<comment type="caution">
    <text evidence="15">Lacks conserved residue(s) required for the propagation of feature annotation.</text>
</comment>
<feature type="binding site" evidence="15">
    <location>
        <position position="252"/>
    </location>
    <ligand>
        <name>Mg(2+)</name>
        <dbReference type="ChEBI" id="CHEBI:18420"/>
    </ligand>
</feature>
<proteinExistence type="inferred from homology"/>
<evidence type="ECO:0000256" key="2">
    <source>
        <dbReference type="ARBA" id="ARBA00001936"/>
    </source>
</evidence>
<keyword evidence="12 15" id="KW-0560">Oxidoreductase</keyword>
<dbReference type="Proteomes" id="UP001197609">
    <property type="component" value="Unassembled WGS sequence"/>
</dbReference>
<evidence type="ECO:0000256" key="3">
    <source>
        <dbReference type="ARBA" id="ARBA00004496"/>
    </source>
</evidence>
<evidence type="ECO:0000256" key="14">
    <source>
        <dbReference type="ARBA" id="ARBA00023304"/>
    </source>
</evidence>
<dbReference type="GO" id="GO:0003862">
    <property type="term" value="F:3-isopropylmalate dehydrogenase activity"/>
    <property type="evidence" value="ECO:0007669"/>
    <property type="project" value="UniProtKB-UniRule"/>
</dbReference>
<keyword evidence="15" id="KW-0464">Manganese</keyword>
<feature type="binding site" evidence="15">
    <location>
        <position position="224"/>
    </location>
    <ligand>
        <name>substrate</name>
    </ligand>
</feature>
<name>A0AAJ1AIT2_9BACT</name>
<feature type="domain" description="Isopropylmalate dehydrogenase-like" evidence="17">
    <location>
        <begin position="3"/>
        <end position="353"/>
    </location>
</feature>
<feature type="binding site" evidence="15">
    <location>
        <position position="224"/>
    </location>
    <ligand>
        <name>Mg(2+)</name>
        <dbReference type="ChEBI" id="CHEBI:18420"/>
    </ligand>
</feature>
<keyword evidence="9 15" id="KW-0028">Amino-acid biosynthesis</keyword>
<dbReference type="GO" id="GO:0000287">
    <property type="term" value="F:magnesium ion binding"/>
    <property type="evidence" value="ECO:0007669"/>
    <property type="project" value="InterPro"/>
</dbReference>
<comment type="function">
    <text evidence="15 16">Catalyzes the oxidation of 3-carboxy-2-hydroxy-4-methylpentanoate (3-isopropylmalate) to 3-carboxy-4-methyl-2-oxopentanoate. The product decarboxylates to 4-methyl-2 oxopentanoate.</text>
</comment>
<dbReference type="SUPFAM" id="SSF53659">
    <property type="entry name" value="Isocitrate/Isopropylmalate dehydrogenase-like"/>
    <property type="match status" value="1"/>
</dbReference>
<comment type="similarity">
    <text evidence="5 15">Belongs to the isocitrate and isopropylmalate dehydrogenases family. LeuB type 1 subfamily.</text>
</comment>
<keyword evidence="11 15" id="KW-0460">Magnesium</keyword>
<dbReference type="InterPro" id="IPR019818">
    <property type="entry name" value="IsoCit/isopropylmalate_DH_CS"/>
</dbReference>
<dbReference type="InterPro" id="IPR024084">
    <property type="entry name" value="IsoPropMal-DH-like_dom"/>
</dbReference>
<evidence type="ECO:0000256" key="1">
    <source>
        <dbReference type="ARBA" id="ARBA00000624"/>
    </source>
</evidence>
<evidence type="ECO:0000256" key="9">
    <source>
        <dbReference type="ARBA" id="ARBA00022605"/>
    </source>
</evidence>
<gene>
    <name evidence="15 18" type="primary">leuB</name>
    <name evidence="18" type="ORF">K8G79_06770</name>
</gene>
<keyword evidence="13 15" id="KW-0520">NAD</keyword>
<dbReference type="Pfam" id="PF00180">
    <property type="entry name" value="Iso_dh"/>
    <property type="match status" value="1"/>
</dbReference>
<feature type="binding site" evidence="15">
    <location>
        <position position="133"/>
    </location>
    <ligand>
        <name>substrate</name>
    </ligand>
</feature>
<evidence type="ECO:0000256" key="6">
    <source>
        <dbReference type="ARBA" id="ARBA00011738"/>
    </source>
</evidence>
<evidence type="ECO:0000256" key="10">
    <source>
        <dbReference type="ARBA" id="ARBA00022723"/>
    </source>
</evidence>
<feature type="binding site" evidence="15">
    <location>
        <position position="105"/>
    </location>
    <ligand>
        <name>substrate</name>
    </ligand>
</feature>
<evidence type="ECO:0000256" key="12">
    <source>
        <dbReference type="ARBA" id="ARBA00023002"/>
    </source>
</evidence>
<dbReference type="EC" id="1.1.1.85" evidence="15"/>
<comment type="subcellular location">
    <subcellularLocation>
        <location evidence="3 15">Cytoplasm</location>
    </subcellularLocation>
</comment>
<dbReference type="GO" id="GO:0051287">
    <property type="term" value="F:NAD binding"/>
    <property type="evidence" value="ECO:0007669"/>
    <property type="project" value="InterPro"/>
</dbReference>
<comment type="pathway">
    <text evidence="4 15 16">Amino-acid biosynthesis; L-leucine biosynthesis; L-leucine from 3-methyl-2-oxobutanoate: step 3/4.</text>
</comment>
<evidence type="ECO:0000256" key="5">
    <source>
        <dbReference type="ARBA" id="ARBA00008319"/>
    </source>
</evidence>
<keyword evidence="10 15" id="KW-0479">Metal-binding</keyword>